<comment type="caution">
    <text evidence="1">The sequence shown here is derived from an EMBL/GenBank/DDBJ whole genome shotgun (WGS) entry which is preliminary data.</text>
</comment>
<dbReference type="EMBL" id="LGIQ01000017">
    <property type="protein sequence ID" value="KNB68591.1"/>
    <property type="molecule type" value="Genomic_DNA"/>
</dbReference>
<evidence type="ECO:0000313" key="1">
    <source>
        <dbReference type="EMBL" id="KNB68591.1"/>
    </source>
</evidence>
<dbReference type="PATRIC" id="fig|54915.3.peg.488"/>
<proteinExistence type="predicted"/>
<accession>A0A0K9YIU4</accession>
<organism evidence="1 2">
    <name type="scientific">Brevibacillus reuszeri</name>
    <dbReference type="NCBI Taxonomy" id="54915"/>
    <lineage>
        <taxon>Bacteria</taxon>
        <taxon>Bacillati</taxon>
        <taxon>Bacillota</taxon>
        <taxon>Bacilli</taxon>
        <taxon>Bacillales</taxon>
        <taxon>Paenibacillaceae</taxon>
        <taxon>Brevibacillus</taxon>
    </lineage>
</organism>
<dbReference type="STRING" id="54915.ADS79_31950"/>
<protein>
    <submittedName>
        <fullName evidence="1">Uncharacterized protein</fullName>
    </submittedName>
</protein>
<reference evidence="2" key="1">
    <citation type="submission" date="2015-07" db="EMBL/GenBank/DDBJ databases">
        <title>Genome sequencing project for genomic taxonomy and phylogenomics of Bacillus-like bacteria.</title>
        <authorList>
            <person name="Liu B."/>
            <person name="Wang J."/>
            <person name="Zhu Y."/>
            <person name="Liu G."/>
            <person name="Chen Q."/>
            <person name="Chen Z."/>
            <person name="Lan J."/>
            <person name="Che J."/>
            <person name="Ge C."/>
            <person name="Shi H."/>
            <person name="Pan Z."/>
            <person name="Liu X."/>
        </authorList>
    </citation>
    <scope>NUCLEOTIDE SEQUENCE [LARGE SCALE GENOMIC DNA]</scope>
    <source>
        <strain evidence="2">DSM 9887</strain>
    </source>
</reference>
<dbReference type="Proteomes" id="UP000036834">
    <property type="component" value="Unassembled WGS sequence"/>
</dbReference>
<sequence>MIREHSGAFFRAIGIEQFASKTAKALWDTNQGAEEKTKHAFKRPPLRDPLIHPLWTRFRFFLGAGLGYSQLVSLEARAFSPLSSPPPIATIKYSFILSSDR</sequence>
<evidence type="ECO:0000313" key="2">
    <source>
        <dbReference type="Proteomes" id="UP000036834"/>
    </source>
</evidence>
<dbReference type="AlphaFoldDB" id="A0A0K9YIU4"/>
<gene>
    <name evidence="1" type="ORF">ADS79_31950</name>
</gene>
<name>A0A0K9YIU4_9BACL</name>